<dbReference type="OrthoDB" id="3812886at2"/>
<dbReference type="RefSeq" id="WP_134115466.1">
    <property type="nucleotide sequence ID" value="NZ_SODF01000001.1"/>
</dbReference>
<dbReference type="EMBL" id="SODF01000001">
    <property type="protein sequence ID" value="TDW22002.1"/>
    <property type="molecule type" value="Genomic_DNA"/>
</dbReference>
<keyword evidence="2" id="KW-1185">Reference proteome</keyword>
<proteinExistence type="predicted"/>
<comment type="caution">
    <text evidence="1">The sequence shown here is derived from an EMBL/GenBank/DDBJ whole genome shotgun (WGS) entry which is preliminary data.</text>
</comment>
<accession>A0A4R7ZVN7</accession>
<sequence>MAVHFDQLPSPGGPPPVPDDLEKELYLRLVRAATIDPEMGKHVPEFAPDVLMVPATYVGRGVAMHFDIDSLGVSWEEASRMGLANLRNLRDEVETMHFDGAEVAVLTGGMFTASRALVFNTVLRESLHVENPPFGCLVAMPARDVLLVHVLRDQTMLKALYLLITTATNMFSTRPGSVSPHVYYVTNEDWHQVTDYSTGELHLRAVSQLEDAAQRLGVTDTAA</sequence>
<evidence type="ECO:0000313" key="1">
    <source>
        <dbReference type="EMBL" id="TDW22002.1"/>
    </source>
</evidence>
<organism evidence="1 2">
    <name type="scientific">Kribbella kalugense</name>
    <dbReference type="NCBI Taxonomy" id="2512221"/>
    <lineage>
        <taxon>Bacteria</taxon>
        <taxon>Bacillati</taxon>
        <taxon>Actinomycetota</taxon>
        <taxon>Actinomycetes</taxon>
        <taxon>Propionibacteriales</taxon>
        <taxon>Kribbellaceae</taxon>
        <taxon>Kribbella</taxon>
    </lineage>
</organism>
<dbReference type="Proteomes" id="UP000295447">
    <property type="component" value="Unassembled WGS sequence"/>
</dbReference>
<name>A0A4R7ZVN7_9ACTN</name>
<gene>
    <name evidence="1" type="ORF">EV650_0833</name>
</gene>
<dbReference type="AlphaFoldDB" id="A0A4R7ZVN7"/>
<protein>
    <submittedName>
        <fullName evidence="1">Uncharacterized protein</fullName>
    </submittedName>
</protein>
<evidence type="ECO:0000313" key="2">
    <source>
        <dbReference type="Proteomes" id="UP000295447"/>
    </source>
</evidence>
<reference evidence="1 2" key="1">
    <citation type="submission" date="2019-03" db="EMBL/GenBank/DDBJ databases">
        <title>Genomic Encyclopedia of Type Strains, Phase III (KMG-III): the genomes of soil and plant-associated and newly described type strains.</title>
        <authorList>
            <person name="Whitman W."/>
        </authorList>
    </citation>
    <scope>NUCLEOTIDE SEQUENCE [LARGE SCALE GENOMIC DNA]</scope>
    <source>
        <strain evidence="1 2">VKM Ac-2570</strain>
    </source>
</reference>